<keyword evidence="6" id="KW-1185">Reference proteome</keyword>
<protein>
    <submittedName>
        <fullName evidence="5">Molybdate ABC transporter substrate-binding protein</fullName>
    </submittedName>
</protein>
<accession>A0ABP8IZZ6</accession>
<dbReference type="PROSITE" id="PS51257">
    <property type="entry name" value="PROKAR_LIPOPROTEIN"/>
    <property type="match status" value="1"/>
</dbReference>
<comment type="caution">
    <text evidence="5">The sequence shown here is derived from an EMBL/GenBank/DDBJ whole genome shotgun (WGS) entry which is preliminary data.</text>
</comment>
<evidence type="ECO:0000256" key="1">
    <source>
        <dbReference type="ARBA" id="ARBA00009175"/>
    </source>
</evidence>
<dbReference type="Proteomes" id="UP001500642">
    <property type="component" value="Unassembled WGS sequence"/>
</dbReference>
<dbReference type="SUPFAM" id="SSF53850">
    <property type="entry name" value="Periplasmic binding protein-like II"/>
    <property type="match status" value="1"/>
</dbReference>
<dbReference type="NCBIfam" id="TIGR01256">
    <property type="entry name" value="modA"/>
    <property type="match status" value="1"/>
</dbReference>
<keyword evidence="3 4" id="KW-0732">Signal</keyword>
<feature type="signal peptide" evidence="4">
    <location>
        <begin position="1"/>
        <end position="21"/>
    </location>
</feature>
<dbReference type="InterPro" id="IPR005950">
    <property type="entry name" value="ModA"/>
</dbReference>
<evidence type="ECO:0000313" key="6">
    <source>
        <dbReference type="Proteomes" id="UP001500642"/>
    </source>
</evidence>
<keyword evidence="2" id="KW-0479">Metal-binding</keyword>
<proteinExistence type="inferred from homology"/>
<evidence type="ECO:0000256" key="2">
    <source>
        <dbReference type="ARBA" id="ARBA00022723"/>
    </source>
</evidence>
<dbReference type="InterPro" id="IPR050682">
    <property type="entry name" value="ModA/WtpA"/>
</dbReference>
<feature type="chain" id="PRO_5047358288" evidence="4">
    <location>
        <begin position="22"/>
        <end position="253"/>
    </location>
</feature>
<organism evidence="5 6">
    <name type="scientific">Brevibacterium pityocampae</name>
    <dbReference type="NCBI Taxonomy" id="506594"/>
    <lineage>
        <taxon>Bacteria</taxon>
        <taxon>Bacillati</taxon>
        <taxon>Actinomycetota</taxon>
        <taxon>Actinomycetes</taxon>
        <taxon>Micrococcales</taxon>
        <taxon>Brevibacteriaceae</taxon>
        <taxon>Brevibacterium</taxon>
    </lineage>
</organism>
<gene>
    <name evidence="5" type="primary">modA</name>
    <name evidence="5" type="ORF">GCM10023167_00150</name>
</gene>
<evidence type="ECO:0000256" key="4">
    <source>
        <dbReference type="SAM" id="SignalP"/>
    </source>
</evidence>
<dbReference type="Gene3D" id="3.40.190.10">
    <property type="entry name" value="Periplasmic binding protein-like II"/>
    <property type="match status" value="2"/>
</dbReference>
<evidence type="ECO:0000256" key="3">
    <source>
        <dbReference type="ARBA" id="ARBA00022729"/>
    </source>
</evidence>
<dbReference type="EMBL" id="BAABGL010000001">
    <property type="protein sequence ID" value="GAA4382101.1"/>
    <property type="molecule type" value="Genomic_DNA"/>
</dbReference>
<dbReference type="Pfam" id="PF13531">
    <property type="entry name" value="SBP_bac_11"/>
    <property type="match status" value="1"/>
</dbReference>
<dbReference type="PANTHER" id="PTHR30632">
    <property type="entry name" value="MOLYBDATE-BINDING PERIPLASMIC PROTEIN"/>
    <property type="match status" value="1"/>
</dbReference>
<reference evidence="6" key="1">
    <citation type="journal article" date="2019" name="Int. J. Syst. Evol. Microbiol.">
        <title>The Global Catalogue of Microorganisms (GCM) 10K type strain sequencing project: providing services to taxonomists for standard genome sequencing and annotation.</title>
        <authorList>
            <consortium name="The Broad Institute Genomics Platform"/>
            <consortium name="The Broad Institute Genome Sequencing Center for Infectious Disease"/>
            <person name="Wu L."/>
            <person name="Ma J."/>
        </authorList>
    </citation>
    <scope>NUCLEOTIDE SEQUENCE [LARGE SCALE GENOMIC DNA]</scope>
    <source>
        <strain evidence="6">JCM 17808</strain>
    </source>
</reference>
<sequence length="253" mass="24859">MARHAAGALLALLLLAGCATGAPSGSAGSAGPLTVVAAASLTEPFTRIAEDFEADRPRSAVELSFAGSADIVAQLGQGAPADVVATADEPTMDQLVAEELLAADPEIFARNTLTIVTAPGNPHGISGLSDLAREELALVVCAPQVPCGAATRTVLDAAGASVSPVSEETAVTGVLTAVRTGQADAGLVYVTDALSAAGEVEAVAFPESTEAVNRYPIAVTAGSAGSEAARAFVEHVTSPAGSAVLTAAGFGAP</sequence>
<dbReference type="RefSeq" id="WP_345028904.1">
    <property type="nucleotide sequence ID" value="NZ_BAABGL010000001.1"/>
</dbReference>
<dbReference type="PIRSF" id="PIRSF004846">
    <property type="entry name" value="ModA"/>
    <property type="match status" value="1"/>
</dbReference>
<dbReference type="PANTHER" id="PTHR30632:SF0">
    <property type="entry name" value="SULFATE-BINDING PROTEIN"/>
    <property type="match status" value="1"/>
</dbReference>
<name>A0ABP8IZZ6_9MICO</name>
<comment type="similarity">
    <text evidence="1">Belongs to the bacterial solute-binding protein ModA family.</text>
</comment>
<evidence type="ECO:0000313" key="5">
    <source>
        <dbReference type="EMBL" id="GAA4382101.1"/>
    </source>
</evidence>